<evidence type="ECO:0000256" key="1">
    <source>
        <dbReference type="ARBA" id="ARBA00022801"/>
    </source>
</evidence>
<dbReference type="EMBL" id="CP002156">
    <property type="protein sequence ID" value="ADM08904.1"/>
    <property type="molecule type" value="Genomic_DNA"/>
</dbReference>
<dbReference type="SUPFAM" id="SSF50630">
    <property type="entry name" value="Acid proteases"/>
    <property type="match status" value="1"/>
</dbReference>
<proteinExistence type="predicted"/>
<evidence type="ECO:0000259" key="2">
    <source>
        <dbReference type="PROSITE" id="PS50175"/>
    </source>
</evidence>
<feature type="domain" description="Peptidase A2" evidence="2">
    <location>
        <begin position="75"/>
        <end position="155"/>
    </location>
</feature>
<keyword evidence="1" id="KW-0378">Hydrolase</keyword>
<name>E0TEM1_PARBH</name>
<dbReference type="GO" id="GO:0004190">
    <property type="term" value="F:aspartic-type endopeptidase activity"/>
    <property type="evidence" value="ECO:0007669"/>
    <property type="project" value="InterPro"/>
</dbReference>
<organism evidence="3 4">
    <name type="scientific">Parvularcula bermudensis (strain ATCC BAA-594 / HTCC2503 / KCTC 12087)</name>
    <dbReference type="NCBI Taxonomy" id="314260"/>
    <lineage>
        <taxon>Bacteria</taxon>
        <taxon>Pseudomonadati</taxon>
        <taxon>Pseudomonadota</taxon>
        <taxon>Alphaproteobacteria</taxon>
        <taxon>Parvularculales</taxon>
        <taxon>Parvularculaceae</taxon>
        <taxon>Parvularcula</taxon>
    </lineage>
</organism>
<dbReference type="InterPro" id="IPR011969">
    <property type="entry name" value="Clan_AA_Asp_peptidase_C"/>
</dbReference>
<gene>
    <name evidence="3" type="ordered locus">PB2503_04147</name>
</gene>
<dbReference type="CDD" id="cd05483">
    <property type="entry name" value="retropepsin_like_bacteria"/>
    <property type="match status" value="1"/>
</dbReference>
<dbReference type="InterPro" id="IPR021109">
    <property type="entry name" value="Peptidase_aspartic_dom_sf"/>
</dbReference>
<dbReference type="PROSITE" id="PS50175">
    <property type="entry name" value="ASP_PROT_RETROV"/>
    <property type="match status" value="1"/>
</dbReference>
<dbReference type="InterPro" id="IPR001995">
    <property type="entry name" value="Peptidase_A2_cat"/>
</dbReference>
<evidence type="ECO:0000313" key="4">
    <source>
        <dbReference type="Proteomes" id="UP000001302"/>
    </source>
</evidence>
<keyword evidence="4" id="KW-1185">Reference proteome</keyword>
<dbReference type="Pfam" id="PF13975">
    <property type="entry name" value="gag-asp_proteas"/>
    <property type="match status" value="1"/>
</dbReference>
<dbReference type="InterPro" id="IPR034122">
    <property type="entry name" value="Retropepsin-like_bacterial"/>
</dbReference>
<evidence type="ECO:0000313" key="3">
    <source>
        <dbReference type="EMBL" id="ADM08904.1"/>
    </source>
</evidence>
<dbReference type="RefSeq" id="WP_013299878.1">
    <property type="nucleotide sequence ID" value="NC_014414.1"/>
</dbReference>
<dbReference type="Proteomes" id="UP000001302">
    <property type="component" value="Chromosome"/>
</dbReference>
<dbReference type="STRING" id="314260.PB2503_04147"/>
<protein>
    <recommendedName>
        <fullName evidence="2">Peptidase A2 domain-containing protein</fullName>
    </recommendedName>
</protein>
<accession>E0TEM1</accession>
<dbReference type="OrthoDB" id="7595324at2"/>
<dbReference type="PROSITE" id="PS00141">
    <property type="entry name" value="ASP_PROTEASE"/>
    <property type="match status" value="1"/>
</dbReference>
<reference evidence="4" key="1">
    <citation type="submission" date="2010-08" db="EMBL/GenBank/DDBJ databases">
        <title>Genome sequence of Parvularcula bermudensis HTCC2503.</title>
        <authorList>
            <person name="Kang D.-M."/>
            <person name="Oh H.-M."/>
            <person name="Cho J.-C."/>
        </authorList>
    </citation>
    <scope>NUCLEOTIDE SEQUENCE [LARGE SCALE GENOMIC DNA]</scope>
    <source>
        <strain evidence="4">ATCC BAA-594 / HTCC2503 / KCTC 12087</strain>
    </source>
</reference>
<dbReference type="AlphaFoldDB" id="E0TEM1"/>
<dbReference type="InterPro" id="IPR001969">
    <property type="entry name" value="Aspartic_peptidase_AS"/>
</dbReference>
<sequence>MERHAGFIALLVVGGVIALIVSRSVDSQGRVVIGGAFDARPPVVVTGDGAIGQLLIPQHFSGSYLTEVTISGTPIEVMVDTGASYFTLRESDAIRAGINPPSAAPRREFRTANGTVTARQAGPVSVQLGPTRLDDVTVYVLADDRLGISLLGMNVLNRFQAFSFSDRGLIIDVN</sequence>
<dbReference type="Gene3D" id="2.40.70.10">
    <property type="entry name" value="Acid Proteases"/>
    <property type="match status" value="1"/>
</dbReference>
<dbReference type="NCBIfam" id="TIGR02281">
    <property type="entry name" value="clan_AA_DTGA"/>
    <property type="match status" value="1"/>
</dbReference>
<dbReference type="GO" id="GO:0006508">
    <property type="term" value="P:proteolysis"/>
    <property type="evidence" value="ECO:0007669"/>
    <property type="project" value="InterPro"/>
</dbReference>
<dbReference type="KEGG" id="pbr:PB2503_04147"/>
<reference evidence="3 4" key="2">
    <citation type="journal article" date="2011" name="J. Bacteriol.">
        <title>Complete genome sequence of strain HTCC2503T of Parvularcula bermudensis, the type species of the order "Parvularculales" in the class Alphaproteobacteria.</title>
        <authorList>
            <person name="Oh H.M."/>
            <person name="Kang I."/>
            <person name="Vergin K.L."/>
            <person name="Kang D."/>
            <person name="Rhee K.H."/>
            <person name="Giovannoni S.J."/>
            <person name="Cho J.C."/>
        </authorList>
    </citation>
    <scope>NUCLEOTIDE SEQUENCE [LARGE SCALE GENOMIC DNA]</scope>
    <source>
        <strain evidence="4">ATCC BAA-594 / HTCC2503 / KCTC 12087</strain>
    </source>
</reference>
<dbReference type="HOGENOM" id="CLU_1538599_0_0_5"/>
<dbReference type="eggNOG" id="COG3577">
    <property type="taxonomic scope" value="Bacteria"/>
</dbReference>